<keyword evidence="1" id="KW-1133">Transmembrane helix</keyword>
<evidence type="ECO:0000313" key="3">
    <source>
        <dbReference type="Proteomes" id="UP001642464"/>
    </source>
</evidence>
<dbReference type="EMBL" id="CAXAMM010000119">
    <property type="protein sequence ID" value="CAK8986074.1"/>
    <property type="molecule type" value="Genomic_DNA"/>
</dbReference>
<evidence type="ECO:0000256" key="1">
    <source>
        <dbReference type="SAM" id="Phobius"/>
    </source>
</evidence>
<organism evidence="2 3">
    <name type="scientific">Durusdinium trenchii</name>
    <dbReference type="NCBI Taxonomy" id="1381693"/>
    <lineage>
        <taxon>Eukaryota</taxon>
        <taxon>Sar</taxon>
        <taxon>Alveolata</taxon>
        <taxon>Dinophyceae</taxon>
        <taxon>Suessiales</taxon>
        <taxon>Symbiodiniaceae</taxon>
        <taxon>Durusdinium</taxon>
    </lineage>
</organism>
<feature type="non-terminal residue" evidence="2">
    <location>
        <position position="246"/>
    </location>
</feature>
<feature type="non-terminal residue" evidence="2">
    <location>
        <position position="1"/>
    </location>
</feature>
<proteinExistence type="predicted"/>
<name>A0ABP0HA50_9DINO</name>
<protein>
    <submittedName>
        <fullName evidence="2">Uncharacterized protein</fullName>
    </submittedName>
</protein>
<gene>
    <name evidence="2" type="ORF">SCF082_LOCUS401</name>
</gene>
<reference evidence="2 3" key="1">
    <citation type="submission" date="2024-02" db="EMBL/GenBank/DDBJ databases">
        <authorList>
            <person name="Chen Y."/>
            <person name="Shah S."/>
            <person name="Dougan E. K."/>
            <person name="Thang M."/>
            <person name="Chan C."/>
        </authorList>
    </citation>
    <scope>NUCLEOTIDE SEQUENCE [LARGE SCALE GENOMIC DNA]</scope>
</reference>
<dbReference type="Proteomes" id="UP001642464">
    <property type="component" value="Unassembled WGS sequence"/>
</dbReference>
<feature type="transmembrane region" description="Helical" evidence="1">
    <location>
        <begin position="17"/>
        <end position="42"/>
    </location>
</feature>
<evidence type="ECO:0000313" key="2">
    <source>
        <dbReference type="EMBL" id="CAK8986074.1"/>
    </source>
</evidence>
<sequence length="246" mass="27735">STTFGDGALQTMSRGRVFLLSVVCLIRLVVATMLLYVGSVWLSRTTSISELMLNAVALEAIIHVDEFLFSALTPTKVQYRIQNLPPVKIKQNGNKYKLENIIFLLLLSAALALPFLLFLQPLTQTMLDVKWEMCGGNRTFIVAFNSDVQQAVGKATRPIGAEFDGETPMVEKAVAEHIFAFINYSDSRSQHRIEKYIDFTNTAKAFRKWSEQSMDDYGALYPICLEEWFPEGINSAKVREYNNETG</sequence>
<feature type="transmembrane region" description="Helical" evidence="1">
    <location>
        <begin position="101"/>
        <end position="119"/>
    </location>
</feature>
<keyword evidence="1" id="KW-0812">Transmembrane</keyword>
<keyword evidence="3" id="KW-1185">Reference proteome</keyword>
<keyword evidence="1" id="KW-0472">Membrane</keyword>
<comment type="caution">
    <text evidence="2">The sequence shown here is derived from an EMBL/GenBank/DDBJ whole genome shotgun (WGS) entry which is preliminary data.</text>
</comment>
<accession>A0ABP0HA50</accession>